<dbReference type="GO" id="GO:0004077">
    <property type="term" value="F:biotin--[biotin carboxyl-carrier protein] ligase activity"/>
    <property type="evidence" value="ECO:0007669"/>
    <property type="project" value="UniProtKB-EC"/>
</dbReference>
<evidence type="ECO:0000256" key="4">
    <source>
        <dbReference type="ARBA" id="ARBA00023267"/>
    </source>
</evidence>
<keyword evidence="3" id="KW-0067">ATP-binding</keyword>
<dbReference type="InterPro" id="IPR045864">
    <property type="entry name" value="aa-tRNA-synth_II/BPL/LPL"/>
</dbReference>
<evidence type="ECO:0000259" key="7">
    <source>
        <dbReference type="PROSITE" id="PS51733"/>
    </source>
</evidence>
<dbReference type="Gene3D" id="1.10.10.10">
    <property type="entry name" value="Winged helix-like DNA-binding domain superfamily/Winged helix DNA-binding domain"/>
    <property type="match status" value="1"/>
</dbReference>
<dbReference type="InterPro" id="IPR003142">
    <property type="entry name" value="BPL_C"/>
</dbReference>
<feature type="domain" description="BPL/LPL catalytic" evidence="7">
    <location>
        <begin position="54"/>
        <end position="251"/>
    </location>
</feature>
<proteinExistence type="predicted"/>
<evidence type="ECO:0000256" key="6">
    <source>
        <dbReference type="ARBA" id="ARBA00047846"/>
    </source>
</evidence>
<comment type="caution">
    <text evidence="8">The sequence shown here is derived from an EMBL/GenBank/DDBJ whole genome shotgun (WGS) entry which is preliminary data.</text>
</comment>
<dbReference type="CDD" id="cd16442">
    <property type="entry name" value="BPL"/>
    <property type="match status" value="1"/>
</dbReference>
<keyword evidence="1 8" id="KW-0436">Ligase</keyword>
<dbReference type="GO" id="GO:0005524">
    <property type="term" value="F:ATP binding"/>
    <property type="evidence" value="ECO:0007669"/>
    <property type="project" value="UniProtKB-KW"/>
</dbReference>
<dbReference type="Gene3D" id="3.30.930.10">
    <property type="entry name" value="Bira Bifunctional Protein, Domain 2"/>
    <property type="match status" value="1"/>
</dbReference>
<dbReference type="PANTHER" id="PTHR12835">
    <property type="entry name" value="BIOTIN PROTEIN LIGASE"/>
    <property type="match status" value="1"/>
</dbReference>
<dbReference type="Gene3D" id="2.30.30.100">
    <property type="match status" value="1"/>
</dbReference>
<accession>A0A9X1B7M2</accession>
<evidence type="ECO:0000313" key="8">
    <source>
        <dbReference type="EMBL" id="MBK1643398.1"/>
    </source>
</evidence>
<evidence type="ECO:0000256" key="2">
    <source>
        <dbReference type="ARBA" id="ARBA00022741"/>
    </source>
</evidence>
<keyword evidence="2" id="KW-0547">Nucleotide-binding</keyword>
<dbReference type="PANTHER" id="PTHR12835:SF5">
    <property type="entry name" value="BIOTIN--PROTEIN LIGASE"/>
    <property type="match status" value="1"/>
</dbReference>
<evidence type="ECO:0000313" key="9">
    <source>
        <dbReference type="Proteomes" id="UP001138802"/>
    </source>
</evidence>
<evidence type="ECO:0000256" key="3">
    <source>
        <dbReference type="ARBA" id="ARBA00022840"/>
    </source>
</evidence>
<organism evidence="8 9">
    <name type="scientific">Thiocapsa imhoffii</name>
    <dbReference type="NCBI Taxonomy" id="382777"/>
    <lineage>
        <taxon>Bacteria</taxon>
        <taxon>Pseudomonadati</taxon>
        <taxon>Pseudomonadota</taxon>
        <taxon>Gammaproteobacteria</taxon>
        <taxon>Chromatiales</taxon>
        <taxon>Chromatiaceae</taxon>
        <taxon>Thiocapsa</taxon>
    </lineage>
</organism>
<keyword evidence="9" id="KW-1185">Reference proteome</keyword>
<evidence type="ECO:0000256" key="5">
    <source>
        <dbReference type="ARBA" id="ARBA00024227"/>
    </source>
</evidence>
<dbReference type="InterPro" id="IPR036388">
    <property type="entry name" value="WH-like_DNA-bd_sf"/>
</dbReference>
<dbReference type="EC" id="6.3.4.15" evidence="5"/>
<dbReference type="InterPro" id="IPR004143">
    <property type="entry name" value="BPL_LPL_catalytic"/>
</dbReference>
<dbReference type="PROSITE" id="PS51733">
    <property type="entry name" value="BPL_LPL_CATALYTIC"/>
    <property type="match status" value="1"/>
</dbReference>
<evidence type="ECO:0000256" key="1">
    <source>
        <dbReference type="ARBA" id="ARBA00022598"/>
    </source>
</evidence>
<dbReference type="InterPro" id="IPR008988">
    <property type="entry name" value="Transcriptional_repressor_C"/>
</dbReference>
<dbReference type="GO" id="GO:0005737">
    <property type="term" value="C:cytoplasm"/>
    <property type="evidence" value="ECO:0007669"/>
    <property type="project" value="TreeGrafter"/>
</dbReference>
<dbReference type="InterPro" id="IPR004408">
    <property type="entry name" value="Biotin_CoA_COase_ligase"/>
</dbReference>
<dbReference type="EMBL" id="NRSD01000001">
    <property type="protein sequence ID" value="MBK1643398.1"/>
    <property type="molecule type" value="Genomic_DNA"/>
</dbReference>
<dbReference type="SUPFAM" id="SSF55681">
    <property type="entry name" value="Class II aaRS and biotin synthetases"/>
    <property type="match status" value="1"/>
</dbReference>
<name>A0A9X1B7M2_9GAMM</name>
<dbReference type="SUPFAM" id="SSF50037">
    <property type="entry name" value="C-terminal domain of transcriptional repressors"/>
    <property type="match status" value="1"/>
</dbReference>
<dbReference type="Pfam" id="PF03099">
    <property type="entry name" value="BPL_LplA_LipB"/>
    <property type="match status" value="1"/>
</dbReference>
<protein>
    <recommendedName>
        <fullName evidence="5">biotin--[biotin carboxyl-carrier protein] ligase</fullName>
        <ecNumber evidence="5">6.3.4.15</ecNumber>
    </recommendedName>
</protein>
<comment type="catalytic activity">
    <reaction evidence="6">
        <text>biotin + L-lysyl-[protein] + ATP = N(6)-biotinyl-L-lysyl-[protein] + AMP + diphosphate + H(+)</text>
        <dbReference type="Rhea" id="RHEA:11756"/>
        <dbReference type="Rhea" id="RHEA-COMP:9752"/>
        <dbReference type="Rhea" id="RHEA-COMP:10505"/>
        <dbReference type="ChEBI" id="CHEBI:15378"/>
        <dbReference type="ChEBI" id="CHEBI:29969"/>
        <dbReference type="ChEBI" id="CHEBI:30616"/>
        <dbReference type="ChEBI" id="CHEBI:33019"/>
        <dbReference type="ChEBI" id="CHEBI:57586"/>
        <dbReference type="ChEBI" id="CHEBI:83144"/>
        <dbReference type="ChEBI" id="CHEBI:456215"/>
        <dbReference type="EC" id="6.3.4.15"/>
    </reaction>
</comment>
<keyword evidence="4" id="KW-0092">Biotin</keyword>
<dbReference type="Pfam" id="PF02237">
    <property type="entry name" value="BPL_C"/>
    <property type="match status" value="1"/>
</dbReference>
<dbReference type="AlphaFoldDB" id="A0A9X1B7M2"/>
<reference evidence="8 9" key="1">
    <citation type="journal article" date="2020" name="Microorganisms">
        <title>Osmotic Adaptation and Compatible Solute Biosynthesis of Phototrophic Bacteria as Revealed from Genome Analyses.</title>
        <authorList>
            <person name="Imhoff J.F."/>
            <person name="Rahn T."/>
            <person name="Kunzel S."/>
            <person name="Keller A."/>
            <person name="Neulinger S.C."/>
        </authorList>
    </citation>
    <scope>NUCLEOTIDE SEQUENCE [LARGE SCALE GENOMIC DNA]</scope>
    <source>
        <strain evidence="8 9">DSM 21303</strain>
    </source>
</reference>
<gene>
    <name evidence="8" type="ORF">CKO25_01745</name>
</gene>
<dbReference type="Proteomes" id="UP001138802">
    <property type="component" value="Unassembled WGS sequence"/>
</dbReference>
<sequence length="321" mass="34446">MADGEPHDPRALAQTLNVTITALEQALKGLGSQLGLQLIAVPGGGYRLAHPIELLDAGHIMRCLSPRCATAIPRLEIHDQLDSTNRYLMRSQSHGALSRTVCLAEYQRAGRGRLGRRWISPYGANLYLSLLWHHQLPAAALSGVSLVAGAVVADRLSRAGVTEMALKWPNDLLWRRRKLGGILIETTTGTGAAPAVVLGVGLNVQMDPSLGAEIDQPWVDLCEALGVGRVARNLLAAQLIEALVEGLERFERDGLAPFIELWNAFDCFHGETAVLSQGGQVTEGVLNGLAPSGALRLRTADGERLYHAGEVSLRTRGENAS</sequence>
<dbReference type="NCBIfam" id="TIGR00121">
    <property type="entry name" value="birA_ligase"/>
    <property type="match status" value="1"/>
</dbReference>